<evidence type="ECO:0008006" key="3">
    <source>
        <dbReference type="Google" id="ProtNLM"/>
    </source>
</evidence>
<protein>
    <recommendedName>
        <fullName evidence="3">Glutamine amidotransferase domain-containing protein</fullName>
    </recommendedName>
</protein>
<dbReference type="GeneID" id="81430507"/>
<name>A0A9W9HSM6_9EURO</name>
<accession>A0A9W9HSM6</accession>
<evidence type="ECO:0000313" key="2">
    <source>
        <dbReference type="Proteomes" id="UP001149163"/>
    </source>
</evidence>
<keyword evidence="2" id="KW-1185">Reference proteome</keyword>
<comment type="caution">
    <text evidence="1">The sequence shown here is derived from an EMBL/GenBank/DDBJ whole genome shotgun (WGS) entry which is preliminary data.</text>
</comment>
<organism evidence="1 2">
    <name type="scientific">Penicillium canariense</name>
    <dbReference type="NCBI Taxonomy" id="189055"/>
    <lineage>
        <taxon>Eukaryota</taxon>
        <taxon>Fungi</taxon>
        <taxon>Dikarya</taxon>
        <taxon>Ascomycota</taxon>
        <taxon>Pezizomycotina</taxon>
        <taxon>Eurotiomycetes</taxon>
        <taxon>Eurotiomycetidae</taxon>
        <taxon>Eurotiales</taxon>
        <taxon>Aspergillaceae</taxon>
        <taxon>Penicillium</taxon>
    </lineage>
</organism>
<reference evidence="1" key="2">
    <citation type="journal article" date="2023" name="IMA Fungus">
        <title>Comparative genomic study of the Penicillium genus elucidates a diverse pangenome and 15 lateral gene transfer events.</title>
        <authorList>
            <person name="Petersen C."/>
            <person name="Sorensen T."/>
            <person name="Nielsen M.R."/>
            <person name="Sondergaard T.E."/>
            <person name="Sorensen J.L."/>
            <person name="Fitzpatrick D.A."/>
            <person name="Frisvad J.C."/>
            <person name="Nielsen K.L."/>
        </authorList>
    </citation>
    <scope>NUCLEOTIDE SEQUENCE</scope>
    <source>
        <strain evidence="1">IBT 26290</strain>
    </source>
</reference>
<dbReference type="EMBL" id="JAPQKN010000007">
    <property type="protein sequence ID" value="KAJ5152729.1"/>
    <property type="molecule type" value="Genomic_DNA"/>
</dbReference>
<gene>
    <name evidence="1" type="ORF">N7482_009207</name>
</gene>
<dbReference type="RefSeq" id="XP_056539037.1">
    <property type="nucleotide sequence ID" value="XM_056691331.1"/>
</dbReference>
<sequence>MTRALRIAVLECDTPIPPVKERLGGYGDIFTRLLNQGLQSSNNSTIKIQEISRWHVVDNPVYPNPNEYDALLLSGSSMCLPAPQEGPLAKRFKNMIPLSTIPGS</sequence>
<dbReference type="AlphaFoldDB" id="A0A9W9HSM6"/>
<proteinExistence type="predicted"/>
<reference evidence="1" key="1">
    <citation type="submission" date="2022-11" db="EMBL/GenBank/DDBJ databases">
        <authorList>
            <person name="Petersen C."/>
        </authorList>
    </citation>
    <scope>NUCLEOTIDE SEQUENCE</scope>
    <source>
        <strain evidence="1">IBT 26290</strain>
    </source>
</reference>
<evidence type="ECO:0000313" key="1">
    <source>
        <dbReference type="EMBL" id="KAJ5152729.1"/>
    </source>
</evidence>
<dbReference type="Proteomes" id="UP001149163">
    <property type="component" value="Unassembled WGS sequence"/>
</dbReference>
<dbReference type="OrthoDB" id="92161at2759"/>